<dbReference type="EMBL" id="QXGE01000725">
    <property type="protein sequence ID" value="KAE9305000.1"/>
    <property type="molecule type" value="Genomic_DNA"/>
</dbReference>
<keyword evidence="8" id="KW-0862">Zinc</keyword>
<evidence type="ECO:0000313" key="18">
    <source>
        <dbReference type="EMBL" id="KAE9105822.1"/>
    </source>
</evidence>
<dbReference type="GO" id="GO:0016567">
    <property type="term" value="P:protein ubiquitination"/>
    <property type="evidence" value="ECO:0007669"/>
    <property type="project" value="TreeGrafter"/>
</dbReference>
<evidence type="ECO:0000313" key="17">
    <source>
        <dbReference type="EMBL" id="KAE9105291.1"/>
    </source>
</evidence>
<evidence type="ECO:0000313" key="28">
    <source>
        <dbReference type="Proteomes" id="UP000440732"/>
    </source>
</evidence>
<dbReference type="Gene3D" id="3.30.2410.10">
    <property type="entry name" value="Hect, E3 ligase catalytic domain"/>
    <property type="match status" value="1"/>
</dbReference>
<comment type="pathway">
    <text evidence="2">Protein modification; protein ubiquitination.</text>
</comment>
<evidence type="ECO:0000256" key="9">
    <source>
        <dbReference type="PROSITE-ProRule" id="PRU00104"/>
    </source>
</evidence>
<dbReference type="Proteomes" id="UP000429523">
    <property type="component" value="Unassembled WGS sequence"/>
</dbReference>
<evidence type="ECO:0000313" key="27">
    <source>
        <dbReference type="Proteomes" id="UP000440367"/>
    </source>
</evidence>
<dbReference type="Proteomes" id="UP000440732">
    <property type="component" value="Unassembled WGS sequence"/>
</dbReference>
<dbReference type="SUPFAM" id="SSF90209">
    <property type="entry name" value="Ran binding protein zinc finger-like"/>
    <property type="match status" value="1"/>
</dbReference>
<dbReference type="PROSITE" id="PS50199">
    <property type="entry name" value="ZF_RANBP2_2"/>
    <property type="match status" value="1"/>
</dbReference>
<dbReference type="Gene3D" id="4.10.1060.10">
    <property type="entry name" value="Zinc finger, RanBP2-type"/>
    <property type="match status" value="1"/>
</dbReference>
<dbReference type="InterPro" id="IPR035983">
    <property type="entry name" value="Hect_E3_ubiquitin_ligase"/>
</dbReference>
<evidence type="ECO:0000313" key="29">
    <source>
        <dbReference type="Proteomes" id="UP000441208"/>
    </source>
</evidence>
<evidence type="ECO:0000259" key="13">
    <source>
        <dbReference type="PROSITE" id="PS50199"/>
    </source>
</evidence>
<dbReference type="Gene3D" id="3.90.1750.10">
    <property type="entry name" value="Hect, E3 ligase catalytic domains"/>
    <property type="match status" value="1"/>
</dbReference>
<dbReference type="EMBL" id="QXGC01000696">
    <property type="protein sequence ID" value="KAE9224230.1"/>
    <property type="molecule type" value="Genomic_DNA"/>
</dbReference>
<evidence type="ECO:0000313" key="32">
    <source>
        <dbReference type="Proteomes" id="UP000488956"/>
    </source>
</evidence>
<protein>
    <recommendedName>
        <fullName evidence="3">HECT-type E3 ubiquitin transferase</fullName>
        <ecNumber evidence="3">2.3.2.26</ecNumber>
    </recommendedName>
</protein>
<feature type="domain" description="RanBP2-type" evidence="13">
    <location>
        <begin position="94"/>
        <end position="125"/>
    </location>
</feature>
<feature type="active site" description="Glycyl thioester intermediate" evidence="9">
    <location>
        <position position="739"/>
    </location>
</feature>
<evidence type="ECO:0000313" key="20">
    <source>
        <dbReference type="EMBL" id="KAE9206430.1"/>
    </source>
</evidence>
<sequence>MAQGTEAQLLLPGINASSASLDGSAGHVNMGDLSAHERQTIEFYMYVFLGVVVALAGGSMLLYCVHQRRLERFEQEDNLNNNMQRHLLEDSVVQDGQAEWQCSVCYHENHPAKRECLMCGTPEVISQGVAPTSTKQTTKPYQLLTSESPESHAALAARNRSFHVRRLNEMNLTQRQRGARRRHLWQRERTPDGQFRWVRVGHCQPSRLSQLASNLRASLPAAAVSLLPSTPEGARLSAPAAYAFSPEDDSHGSTSPLSTAVTSHSDRDDIGVETELTMVDSADADGTYSAAIRKNVRGYRSPTNCDGLSASAVSSDDALIAQPSVGYVRHVNEQGQAEWVPADSLVHEHDAVTSIDIDEFPRATSYIDFESIAALPFKLKVRWFLKELGKVAVPWDEGHLLLKIRREAVLGESMHLLMLVPAADLRQRLRIEFIDEPGLDAGGLLREWVLLLCEQLFDESYGLFRRTHADQSGYWLNPNSREIHRDHLHCFQFVGRLLAKCLLEGQLLTVHLALPLLKHLLGVPISFSDLEFLDAELHRHALWLRDNDGAEALALDFTIQRQTSDGTVVTDELKPGGRYIPVTDANKEEYLMLLFKHKMFAGVGEQLAALLQGLYDVLPRTLLAVFDYQELELLLCGVPSIDVADWESHTDIRYTPAEQGVNQATSSEHQVVQWFWEAVRVFSQEERARLLQFVTGTSRVPAEGFRALLSHDGRIRRFGLQLVPIGAPPTGLYPKAHTCFNRLDLPVYRSYEELVTYLTLVINMEITGFTMQ</sequence>
<keyword evidence="25" id="KW-1185">Reference proteome</keyword>
<feature type="region of interest" description="Disordered" evidence="11">
    <location>
        <begin position="244"/>
        <end position="266"/>
    </location>
</feature>
<evidence type="ECO:0000313" key="23">
    <source>
        <dbReference type="EMBL" id="KAE9305000.1"/>
    </source>
</evidence>
<dbReference type="PROSITE" id="PS01358">
    <property type="entry name" value="ZF_RANBP2_1"/>
    <property type="match status" value="1"/>
</dbReference>
<dbReference type="PROSITE" id="PS50237">
    <property type="entry name" value="HECT"/>
    <property type="match status" value="1"/>
</dbReference>
<proteinExistence type="predicted"/>
<dbReference type="Proteomes" id="UP000441208">
    <property type="component" value="Unassembled WGS sequence"/>
</dbReference>
<dbReference type="GO" id="GO:0008270">
    <property type="term" value="F:zinc ion binding"/>
    <property type="evidence" value="ECO:0007669"/>
    <property type="project" value="UniProtKB-KW"/>
</dbReference>
<keyword evidence="12" id="KW-1133">Transmembrane helix</keyword>
<dbReference type="SUPFAM" id="SSF56204">
    <property type="entry name" value="Hect, E3 ligase catalytic domain"/>
    <property type="match status" value="1"/>
</dbReference>
<keyword evidence="12" id="KW-0472">Membrane</keyword>
<dbReference type="Proteomes" id="UP000433483">
    <property type="component" value="Unassembled WGS sequence"/>
</dbReference>
<dbReference type="CDD" id="cd00078">
    <property type="entry name" value="HECTc"/>
    <property type="match status" value="1"/>
</dbReference>
<feature type="transmembrane region" description="Helical" evidence="12">
    <location>
        <begin position="43"/>
        <end position="65"/>
    </location>
</feature>
<dbReference type="Proteomes" id="UP000437068">
    <property type="component" value="Unassembled WGS sequence"/>
</dbReference>
<dbReference type="EC" id="2.3.2.26" evidence="3"/>
<dbReference type="PANTHER" id="PTHR11254:SF440">
    <property type="entry name" value="E3 UBIQUITIN-PROTEIN LIGASE NEDD-4"/>
    <property type="match status" value="1"/>
</dbReference>
<dbReference type="EMBL" id="QXGB01000706">
    <property type="protein sequence ID" value="KAE9206430.1"/>
    <property type="molecule type" value="Genomic_DNA"/>
</dbReference>
<evidence type="ECO:0000313" key="26">
    <source>
        <dbReference type="Proteomes" id="UP000437068"/>
    </source>
</evidence>
<evidence type="ECO:0000313" key="30">
    <source>
        <dbReference type="Proteomes" id="UP000460718"/>
    </source>
</evidence>
<dbReference type="FunFam" id="3.30.2410.10:FF:000009">
    <property type="entry name" value="Probable E3 ubiquitin-protein ligase HECTD2"/>
    <property type="match status" value="1"/>
</dbReference>
<evidence type="ECO:0000256" key="2">
    <source>
        <dbReference type="ARBA" id="ARBA00004906"/>
    </source>
</evidence>
<evidence type="ECO:0000256" key="6">
    <source>
        <dbReference type="ARBA" id="ARBA00022771"/>
    </source>
</evidence>
<dbReference type="EMBL" id="QXFX01000755">
    <property type="protein sequence ID" value="KAE9105291.1"/>
    <property type="molecule type" value="Genomic_DNA"/>
</dbReference>
<evidence type="ECO:0000256" key="7">
    <source>
        <dbReference type="ARBA" id="ARBA00022786"/>
    </source>
</evidence>
<dbReference type="GO" id="GO:0006511">
    <property type="term" value="P:ubiquitin-dependent protein catabolic process"/>
    <property type="evidence" value="ECO:0007669"/>
    <property type="project" value="TreeGrafter"/>
</dbReference>
<dbReference type="EMBL" id="QXFZ01000758">
    <property type="protein sequence ID" value="KAE9105822.1"/>
    <property type="molecule type" value="Genomic_DNA"/>
</dbReference>
<dbReference type="InterPro" id="IPR001876">
    <property type="entry name" value="Znf_RanBP2"/>
</dbReference>
<reference evidence="24 25" key="1">
    <citation type="submission" date="2018-08" db="EMBL/GenBank/DDBJ databases">
        <title>Genomic investigation of the strawberry pathogen Phytophthora fragariae indicates pathogenicity is determined by transcriptional variation in three key races.</title>
        <authorList>
            <person name="Adams T.M."/>
            <person name="Armitage A.D."/>
            <person name="Sobczyk M.K."/>
            <person name="Bates H.J."/>
            <person name="Dunwell J.M."/>
            <person name="Nellist C.F."/>
            <person name="Harrison R.J."/>
        </authorList>
    </citation>
    <scope>NUCLEOTIDE SEQUENCE [LARGE SCALE GENOMIC DNA]</scope>
    <source>
        <strain evidence="23 26">A4</strain>
        <strain evidence="22 27">BC-1</strain>
        <strain evidence="21 31">BC-23</strain>
        <strain evidence="20 25">NOV-27</strain>
        <strain evidence="19 28">NOV-5</strain>
        <strain evidence="18 29">NOV-71</strain>
        <strain evidence="15 24">NOV-9</strain>
        <strain evidence="17 32">ONT-3</strain>
        <strain evidence="16 30">SCRP245</strain>
    </source>
</reference>
<evidence type="ECO:0000256" key="12">
    <source>
        <dbReference type="SAM" id="Phobius"/>
    </source>
</evidence>
<evidence type="ECO:0000259" key="14">
    <source>
        <dbReference type="PROSITE" id="PS50237"/>
    </source>
</evidence>
<evidence type="ECO:0000256" key="1">
    <source>
        <dbReference type="ARBA" id="ARBA00000885"/>
    </source>
</evidence>
<dbReference type="Pfam" id="PF00632">
    <property type="entry name" value="HECT"/>
    <property type="match status" value="1"/>
</dbReference>
<dbReference type="AlphaFoldDB" id="A0A6A3ESF6"/>
<evidence type="ECO:0000256" key="3">
    <source>
        <dbReference type="ARBA" id="ARBA00012485"/>
    </source>
</evidence>
<evidence type="ECO:0000313" key="15">
    <source>
        <dbReference type="EMBL" id="KAE8935463.1"/>
    </source>
</evidence>
<dbReference type="Proteomes" id="UP000440367">
    <property type="component" value="Unassembled WGS sequence"/>
</dbReference>
<dbReference type="EMBL" id="QXGA01000676">
    <property type="protein sequence ID" value="KAE9142699.1"/>
    <property type="molecule type" value="Genomic_DNA"/>
</dbReference>
<evidence type="ECO:0000313" key="31">
    <source>
        <dbReference type="Proteomes" id="UP000476176"/>
    </source>
</evidence>
<keyword evidence="7 9" id="KW-0833">Ubl conjugation pathway</keyword>
<dbReference type="OrthoDB" id="8068875at2759"/>
<dbReference type="Gene3D" id="3.30.2160.10">
    <property type="entry name" value="Hect, E3 ligase catalytic domain"/>
    <property type="match status" value="1"/>
</dbReference>
<evidence type="ECO:0000256" key="11">
    <source>
        <dbReference type="SAM" id="MobiDB-lite"/>
    </source>
</evidence>
<dbReference type="Proteomes" id="UP000476176">
    <property type="component" value="Unassembled WGS sequence"/>
</dbReference>
<evidence type="ECO:0000256" key="5">
    <source>
        <dbReference type="ARBA" id="ARBA00022723"/>
    </source>
</evidence>
<dbReference type="InterPro" id="IPR036443">
    <property type="entry name" value="Znf_RanBP2_sf"/>
</dbReference>
<keyword evidence="5" id="KW-0479">Metal-binding</keyword>
<evidence type="ECO:0000313" key="16">
    <source>
        <dbReference type="EMBL" id="KAE9006314.1"/>
    </source>
</evidence>
<evidence type="ECO:0000313" key="25">
    <source>
        <dbReference type="Proteomes" id="UP000433483"/>
    </source>
</evidence>
<keyword evidence="4" id="KW-0808">Transferase</keyword>
<evidence type="ECO:0000256" key="10">
    <source>
        <dbReference type="PROSITE-ProRule" id="PRU00322"/>
    </source>
</evidence>
<evidence type="ECO:0000313" key="24">
    <source>
        <dbReference type="Proteomes" id="UP000429523"/>
    </source>
</evidence>
<keyword evidence="12" id="KW-0812">Transmembrane</keyword>
<feature type="compositionally biased region" description="Polar residues" evidence="11">
    <location>
        <begin position="252"/>
        <end position="263"/>
    </location>
</feature>
<keyword evidence="6 10" id="KW-0863">Zinc-finger</keyword>
<evidence type="ECO:0000256" key="8">
    <source>
        <dbReference type="ARBA" id="ARBA00022833"/>
    </source>
</evidence>
<dbReference type="Proteomes" id="UP000460718">
    <property type="component" value="Unassembled WGS sequence"/>
</dbReference>
<feature type="domain" description="HECT" evidence="14">
    <location>
        <begin position="421"/>
        <end position="772"/>
    </location>
</feature>
<accession>A0A6A3ESF6</accession>
<evidence type="ECO:0000313" key="19">
    <source>
        <dbReference type="EMBL" id="KAE9142699.1"/>
    </source>
</evidence>
<gene>
    <name evidence="23" type="ORF">PF001_g12802</name>
    <name evidence="22" type="ORF">PF002_g14447</name>
    <name evidence="21" type="ORF">PF004_g12283</name>
    <name evidence="20" type="ORF">PF005_g13008</name>
    <name evidence="19" type="ORF">PF006_g12213</name>
    <name evidence="18" type="ORF">PF007_g13624</name>
    <name evidence="15" type="ORF">PF009_g14597</name>
    <name evidence="17" type="ORF">PF010_g13076</name>
    <name evidence="16" type="ORF">PF011_g11640</name>
</gene>
<dbReference type="SMART" id="SM00119">
    <property type="entry name" value="HECTc"/>
    <property type="match status" value="1"/>
</dbReference>
<dbReference type="EMBL" id="QXGF01000803">
    <property type="protein sequence ID" value="KAE8935463.1"/>
    <property type="molecule type" value="Genomic_DNA"/>
</dbReference>
<evidence type="ECO:0000313" key="22">
    <source>
        <dbReference type="EMBL" id="KAE9225273.1"/>
    </source>
</evidence>
<dbReference type="InterPro" id="IPR000569">
    <property type="entry name" value="HECT_dom"/>
</dbReference>
<comment type="caution">
    <text evidence="15">The sequence shown here is derived from an EMBL/GenBank/DDBJ whole genome shotgun (WGS) entry which is preliminary data.</text>
</comment>
<dbReference type="InterPro" id="IPR050409">
    <property type="entry name" value="E3_ubiq-protein_ligase"/>
</dbReference>
<dbReference type="PANTHER" id="PTHR11254">
    <property type="entry name" value="HECT DOMAIN UBIQUITIN-PROTEIN LIGASE"/>
    <property type="match status" value="1"/>
</dbReference>
<dbReference type="EMBL" id="QXGD01000769">
    <property type="protein sequence ID" value="KAE9225273.1"/>
    <property type="molecule type" value="Genomic_DNA"/>
</dbReference>
<dbReference type="FunFam" id="3.30.2160.10:FF:000001">
    <property type="entry name" value="E3 ubiquitin-protein ligase NEDD4-like"/>
    <property type="match status" value="1"/>
</dbReference>
<evidence type="ECO:0000256" key="4">
    <source>
        <dbReference type="ARBA" id="ARBA00022679"/>
    </source>
</evidence>
<dbReference type="SMART" id="SM00547">
    <property type="entry name" value="ZnF_RBZ"/>
    <property type="match status" value="1"/>
</dbReference>
<dbReference type="GO" id="GO:0005737">
    <property type="term" value="C:cytoplasm"/>
    <property type="evidence" value="ECO:0007669"/>
    <property type="project" value="TreeGrafter"/>
</dbReference>
<dbReference type="GO" id="GO:0061630">
    <property type="term" value="F:ubiquitin protein ligase activity"/>
    <property type="evidence" value="ECO:0007669"/>
    <property type="project" value="UniProtKB-EC"/>
</dbReference>
<dbReference type="EMBL" id="QXFW01000651">
    <property type="protein sequence ID" value="KAE9006314.1"/>
    <property type="molecule type" value="Genomic_DNA"/>
</dbReference>
<name>A0A6A3ESF6_9STRA</name>
<dbReference type="Proteomes" id="UP000488956">
    <property type="component" value="Unassembled WGS sequence"/>
</dbReference>
<comment type="catalytic activity">
    <reaction evidence="1">
        <text>S-ubiquitinyl-[E2 ubiquitin-conjugating enzyme]-L-cysteine + [acceptor protein]-L-lysine = [E2 ubiquitin-conjugating enzyme]-L-cysteine + N(6)-ubiquitinyl-[acceptor protein]-L-lysine.</text>
        <dbReference type="EC" id="2.3.2.26"/>
    </reaction>
</comment>
<organism evidence="15 24">
    <name type="scientific">Phytophthora fragariae</name>
    <dbReference type="NCBI Taxonomy" id="53985"/>
    <lineage>
        <taxon>Eukaryota</taxon>
        <taxon>Sar</taxon>
        <taxon>Stramenopiles</taxon>
        <taxon>Oomycota</taxon>
        <taxon>Peronosporomycetes</taxon>
        <taxon>Peronosporales</taxon>
        <taxon>Peronosporaceae</taxon>
        <taxon>Phytophthora</taxon>
    </lineage>
</organism>
<evidence type="ECO:0000313" key="21">
    <source>
        <dbReference type="EMBL" id="KAE9224230.1"/>
    </source>
</evidence>